<evidence type="ECO:0000313" key="2">
    <source>
        <dbReference type="Proteomes" id="UP000000249"/>
    </source>
</evidence>
<evidence type="ECO:0000313" key="1">
    <source>
        <dbReference type="EMBL" id="ABQ18436.1"/>
    </source>
</evidence>
<reference evidence="1 2" key="1">
    <citation type="submission" date="2007-03" db="EMBL/GenBank/DDBJ databases">
        <authorList>
            <person name="Heidelberg J."/>
        </authorList>
    </citation>
    <scope>NUCLEOTIDE SEQUENCE [LARGE SCALE GENOMIC DNA]</scope>
    <source>
        <strain evidence="2">ATCC 39541 / Classical Ogawa 395 / O395</strain>
    </source>
</reference>
<gene>
    <name evidence="1" type="ordered locus">VC0395_0346</name>
</gene>
<organism evidence="1 2">
    <name type="scientific">Vibrio cholerae serotype O1 (strain ATCC 39541 / Classical Ogawa 395 / O395)</name>
    <dbReference type="NCBI Taxonomy" id="345073"/>
    <lineage>
        <taxon>Bacteria</taxon>
        <taxon>Pseudomonadati</taxon>
        <taxon>Pseudomonadota</taxon>
        <taxon>Gammaproteobacteria</taxon>
        <taxon>Vibrionales</taxon>
        <taxon>Vibrionaceae</taxon>
        <taxon>Vibrio</taxon>
    </lineage>
</organism>
<dbReference type="PATRIC" id="fig|345073.21.peg.3645"/>
<protein>
    <recommendedName>
        <fullName evidence="3">DUF2946 domain-containing protein</fullName>
    </recommendedName>
</protein>
<dbReference type="KEGG" id="vcr:VC395_A0917"/>
<name>A0A0H3ADV9_VIBC3</name>
<dbReference type="KEGG" id="vco:VC0395_0346"/>
<accession>A0A0H3ADV9</accession>
<dbReference type="AlphaFoldDB" id="A0A0H3ADV9"/>
<dbReference type="EMBL" id="CP000626">
    <property type="protein sequence ID" value="ABQ18436.1"/>
    <property type="molecule type" value="Genomic_DNA"/>
</dbReference>
<proteinExistence type="predicted"/>
<sequence length="132" mass="14686">MVITNGYSSEQSIKSVVMNPRRTFHRLMLKLSLLSWLLVSLMPVLNAHGNAAGVWATLCTINGFELVKIEDGKPQTQHSKPCPFAHFSNFHHTELPTTQLPIRQTTAQVDGYTFLALSVRFESAVPRAPPVT</sequence>
<dbReference type="eggNOG" id="ENOG50344NF">
    <property type="taxonomic scope" value="Bacteria"/>
</dbReference>
<evidence type="ECO:0008006" key="3">
    <source>
        <dbReference type="Google" id="ProtNLM"/>
    </source>
</evidence>
<dbReference type="OrthoDB" id="5900364at2"/>
<dbReference type="Proteomes" id="UP000000249">
    <property type="component" value="Chromosome 2"/>
</dbReference>